<dbReference type="EMBL" id="JASUBT010000023">
    <property type="protein sequence ID" value="MDL4937578.1"/>
    <property type="molecule type" value="Genomic_DNA"/>
</dbReference>
<evidence type="ECO:0000313" key="2">
    <source>
        <dbReference type="EMBL" id="MDL4937578.1"/>
    </source>
</evidence>
<dbReference type="AlphaFoldDB" id="A0ABD4ZXU3"/>
<comment type="caution">
    <text evidence="2">The sequence shown here is derived from an EMBL/GenBank/DDBJ whole genome shotgun (WGS) entry which is preliminary data.</text>
</comment>
<proteinExistence type="predicted"/>
<evidence type="ECO:0000313" key="3">
    <source>
        <dbReference type="Proteomes" id="UP001241571"/>
    </source>
</evidence>
<protein>
    <submittedName>
        <fullName evidence="2">Uncharacterized protein</fullName>
    </submittedName>
</protein>
<keyword evidence="1" id="KW-1133">Transmembrane helix</keyword>
<dbReference type="RefSeq" id="WP_124018975.1">
    <property type="nucleotide sequence ID" value="NZ_JAASJM010000006.1"/>
</dbReference>
<sequence>MWSIFSTTETILGFVGSIVSIGTFFLALRVKNQVTEIMDRVEFRDEYKRLSGMALGFLDIIESENIEIDSLKIQISDYTSSMMSKYTFFPRNIRATIKKIDSFDFYSIKGNVDNQIKIRKLFIELSTFLEKEAKL</sequence>
<gene>
    <name evidence="2" type="ORF">QRX88_17900</name>
</gene>
<keyword evidence="1" id="KW-0812">Transmembrane</keyword>
<organism evidence="2 3">
    <name type="scientific">Enterococcus gallinarum</name>
    <dbReference type="NCBI Taxonomy" id="1353"/>
    <lineage>
        <taxon>Bacteria</taxon>
        <taxon>Bacillati</taxon>
        <taxon>Bacillota</taxon>
        <taxon>Bacilli</taxon>
        <taxon>Lactobacillales</taxon>
        <taxon>Enterococcaceae</taxon>
        <taxon>Enterococcus</taxon>
    </lineage>
</organism>
<accession>A0ABD4ZXU3</accession>
<name>A0ABD4ZXU3_ENTGA</name>
<feature type="transmembrane region" description="Helical" evidence="1">
    <location>
        <begin position="12"/>
        <end position="30"/>
    </location>
</feature>
<reference evidence="2 3" key="1">
    <citation type="submission" date="2023-06" db="EMBL/GenBank/DDBJ databases">
        <title>Acute promotion of culturable opportunistic pathogens and persistent increase of antibiotic resistance following antibiotic exposure in mouse gut microbiota.</title>
        <authorList>
            <person name="Li L."/>
            <person name="Wang B."/>
            <person name="Sun Y."/>
            <person name="Wang M."/>
            <person name="Xu H."/>
        </authorList>
    </citation>
    <scope>NUCLEOTIDE SEQUENCE [LARGE SCALE GENOMIC DNA]</scope>
    <source>
        <strain evidence="2 3">CRI2_2</strain>
    </source>
</reference>
<dbReference type="Proteomes" id="UP001241571">
    <property type="component" value="Unassembled WGS sequence"/>
</dbReference>
<keyword evidence="1" id="KW-0472">Membrane</keyword>
<evidence type="ECO:0000256" key="1">
    <source>
        <dbReference type="SAM" id="Phobius"/>
    </source>
</evidence>